<feature type="signal peptide" evidence="2">
    <location>
        <begin position="1"/>
        <end position="21"/>
    </location>
</feature>
<dbReference type="PANTHER" id="PTHR45642">
    <property type="entry name" value="GDSL ESTERASE/LIPASE EXL3"/>
    <property type="match status" value="1"/>
</dbReference>
<evidence type="ECO:0000256" key="1">
    <source>
        <dbReference type="ARBA" id="ARBA00022729"/>
    </source>
</evidence>
<keyword evidence="1 2" id="KW-0732">Signal</keyword>
<evidence type="ECO:0000256" key="2">
    <source>
        <dbReference type="SAM" id="SignalP"/>
    </source>
</evidence>
<dbReference type="InterPro" id="IPR001087">
    <property type="entry name" value="GDSL"/>
</dbReference>
<keyword evidence="5" id="KW-1185">Reference proteome</keyword>
<dbReference type="Proteomes" id="UP000815677">
    <property type="component" value="Unassembled WGS sequence"/>
</dbReference>
<dbReference type="SUPFAM" id="SSF57180">
    <property type="entry name" value="Cellulose-binding domain"/>
    <property type="match status" value="1"/>
</dbReference>
<dbReference type="SMART" id="SM00236">
    <property type="entry name" value="fCBD"/>
    <property type="match status" value="1"/>
</dbReference>
<accession>A0ABQ0LIH6</accession>
<dbReference type="Pfam" id="PF00734">
    <property type="entry name" value="CBM_1"/>
    <property type="match status" value="1"/>
</dbReference>
<feature type="domain" description="CBM1" evidence="3">
    <location>
        <begin position="21"/>
        <end position="57"/>
    </location>
</feature>
<dbReference type="PROSITE" id="PS51164">
    <property type="entry name" value="CBM1_2"/>
    <property type="match status" value="1"/>
</dbReference>
<proteinExistence type="predicted"/>
<protein>
    <recommendedName>
        <fullName evidence="3">CBM1 domain-containing protein</fullName>
    </recommendedName>
</protein>
<sequence>MFFSLLTLLPTLLLAAPAVRAQVGAYGQCAGYEYFGETNCVSGYYCSYESDYFSQCVPGTAPPVYSGPVNYWFPFGDSYTTTSFNTTYLLPTIHNPIGNPPFPGYTGGGGENYVGYLTEVDNTSVTFAYNYAYGGATINASLVAPYLPTVLSLIDQVNEFLGPVEDGGYASKPASTPWTSENALFSVWIGINDLAGSYYESGNRSAFAEVLLGEYFSLMQELIAAEGPAAQQALQVVLGDFNSRLATHVASFKAANSGVKTWIWDAYTVFTNILADPTAYGFVDATSYGNTGDFWAYVDFSSIVWALQADVVWCYIATISIQAVCGTTFLRFDVELIVLQAAAHAIFAKDIATLMAGSLWF</sequence>
<dbReference type="InterPro" id="IPR000254">
    <property type="entry name" value="CBD"/>
</dbReference>
<organism evidence="4 5">
    <name type="scientific">Mycena chlorophos</name>
    <name type="common">Agaric fungus</name>
    <name type="synonym">Agaricus chlorophos</name>
    <dbReference type="NCBI Taxonomy" id="658473"/>
    <lineage>
        <taxon>Eukaryota</taxon>
        <taxon>Fungi</taxon>
        <taxon>Dikarya</taxon>
        <taxon>Basidiomycota</taxon>
        <taxon>Agaricomycotina</taxon>
        <taxon>Agaricomycetes</taxon>
        <taxon>Agaricomycetidae</taxon>
        <taxon>Agaricales</taxon>
        <taxon>Marasmiineae</taxon>
        <taxon>Mycenaceae</taxon>
        <taxon>Mycena</taxon>
    </lineage>
</organism>
<dbReference type="InterPro" id="IPR036514">
    <property type="entry name" value="SGNH_hydro_sf"/>
</dbReference>
<evidence type="ECO:0000313" key="4">
    <source>
        <dbReference type="EMBL" id="GAT50888.1"/>
    </source>
</evidence>
<dbReference type="Pfam" id="PF00657">
    <property type="entry name" value="Lipase_GDSL"/>
    <property type="match status" value="1"/>
</dbReference>
<dbReference type="InterPro" id="IPR050592">
    <property type="entry name" value="GDSL_lipolytic_enzyme"/>
</dbReference>
<feature type="chain" id="PRO_5046062791" description="CBM1 domain-containing protein" evidence="2">
    <location>
        <begin position="22"/>
        <end position="361"/>
    </location>
</feature>
<reference evidence="4" key="1">
    <citation type="submission" date="2014-09" db="EMBL/GenBank/DDBJ databases">
        <title>Genome sequence of the luminous mushroom Mycena chlorophos for searching fungal bioluminescence genes.</title>
        <authorList>
            <person name="Tanaka Y."/>
            <person name="Kasuga D."/>
            <person name="Oba Y."/>
            <person name="Hase S."/>
            <person name="Sato K."/>
            <person name="Oba Y."/>
            <person name="Sakakibara Y."/>
        </authorList>
    </citation>
    <scope>NUCLEOTIDE SEQUENCE</scope>
</reference>
<evidence type="ECO:0000259" key="3">
    <source>
        <dbReference type="PROSITE" id="PS51164"/>
    </source>
</evidence>
<dbReference type="InterPro" id="IPR035971">
    <property type="entry name" value="CBD_sf"/>
</dbReference>
<dbReference type="PANTHER" id="PTHR45642:SF139">
    <property type="entry name" value="SGNH HYDROLASE-TYPE ESTERASE DOMAIN-CONTAINING PROTEIN"/>
    <property type="match status" value="1"/>
</dbReference>
<dbReference type="EMBL" id="DF846717">
    <property type="protein sequence ID" value="GAT50888.1"/>
    <property type="molecule type" value="Genomic_DNA"/>
</dbReference>
<dbReference type="Gene3D" id="3.40.50.1110">
    <property type="entry name" value="SGNH hydrolase"/>
    <property type="match status" value="1"/>
</dbReference>
<name>A0ABQ0LIH6_MYCCL</name>
<gene>
    <name evidence="4" type="ORF">MCHLO_08080</name>
</gene>
<evidence type="ECO:0000313" key="5">
    <source>
        <dbReference type="Proteomes" id="UP000815677"/>
    </source>
</evidence>